<feature type="binding site" evidence="8">
    <location>
        <position position="1212"/>
    </location>
    <ligand>
        <name>ATP</name>
        <dbReference type="ChEBI" id="CHEBI:30616"/>
    </ligand>
</feature>
<evidence type="ECO:0000313" key="14">
    <source>
        <dbReference type="Proteomes" id="UP000274504"/>
    </source>
</evidence>
<evidence type="ECO:0000256" key="2">
    <source>
        <dbReference type="ARBA" id="ARBA00022741"/>
    </source>
</evidence>
<evidence type="ECO:0000259" key="11">
    <source>
        <dbReference type="PROSITE" id="PS50089"/>
    </source>
</evidence>
<dbReference type="InterPro" id="IPR011009">
    <property type="entry name" value="Kinase-like_dom_sf"/>
</dbReference>
<dbReference type="STRING" id="6216.A0A158QF94"/>
<keyword evidence="1" id="KW-0808">Transferase</keyword>
<dbReference type="PROSITE" id="PS00108">
    <property type="entry name" value="PROTEIN_KINASE_ST"/>
    <property type="match status" value="1"/>
</dbReference>
<feature type="region of interest" description="Disordered" evidence="9">
    <location>
        <begin position="1104"/>
        <end position="1130"/>
    </location>
</feature>
<dbReference type="EMBL" id="UYSG01011094">
    <property type="protein sequence ID" value="VDL60852.1"/>
    <property type="molecule type" value="Genomic_DNA"/>
</dbReference>
<proteinExistence type="predicted"/>
<evidence type="ECO:0000256" key="7">
    <source>
        <dbReference type="PROSITE-ProRule" id="PRU00175"/>
    </source>
</evidence>
<dbReference type="OrthoDB" id="275301at2759"/>
<protein>
    <submittedName>
        <fullName evidence="15">Mitogen-activated protein kinase kinase kinase 1</fullName>
    </submittedName>
</protein>
<keyword evidence="3 7" id="KW-0863">Zinc-finger</keyword>
<evidence type="ECO:0000256" key="1">
    <source>
        <dbReference type="ARBA" id="ARBA00022679"/>
    </source>
</evidence>
<keyword evidence="5" id="KW-0862">Zinc</keyword>
<keyword evidence="3 7" id="KW-0479">Metal-binding</keyword>
<feature type="compositionally biased region" description="Basic and acidic residues" evidence="9">
    <location>
        <begin position="266"/>
        <end position="287"/>
    </location>
</feature>
<feature type="region of interest" description="Disordered" evidence="9">
    <location>
        <begin position="246"/>
        <end position="292"/>
    </location>
</feature>
<dbReference type="PROSITE" id="PS50011">
    <property type="entry name" value="PROTEIN_KINASE_DOM"/>
    <property type="match status" value="1"/>
</dbReference>
<evidence type="ECO:0000256" key="4">
    <source>
        <dbReference type="ARBA" id="ARBA00022777"/>
    </source>
</evidence>
<dbReference type="SMART" id="SM00220">
    <property type="entry name" value="S_TKc"/>
    <property type="match status" value="1"/>
</dbReference>
<dbReference type="PROSITE" id="PS00107">
    <property type="entry name" value="PROTEIN_KINASE_ATP"/>
    <property type="match status" value="1"/>
</dbReference>
<evidence type="ECO:0000256" key="6">
    <source>
        <dbReference type="ARBA" id="ARBA00022840"/>
    </source>
</evidence>
<dbReference type="InterPro" id="IPR013083">
    <property type="entry name" value="Znf_RING/FYVE/PHD"/>
</dbReference>
<evidence type="ECO:0000259" key="10">
    <source>
        <dbReference type="PROSITE" id="PS50011"/>
    </source>
</evidence>
<feature type="domain" description="Protein kinase" evidence="10">
    <location>
        <begin position="1183"/>
        <end position="1450"/>
    </location>
</feature>
<feature type="compositionally biased region" description="Polar residues" evidence="9">
    <location>
        <begin position="315"/>
        <end position="327"/>
    </location>
</feature>
<gene>
    <name evidence="13" type="ORF">HDID_LOCUS8534</name>
</gene>
<feature type="region of interest" description="Disordered" evidence="9">
    <location>
        <begin position="1010"/>
        <end position="1055"/>
    </location>
</feature>
<keyword evidence="4" id="KW-0418">Kinase</keyword>
<evidence type="ECO:0000256" key="3">
    <source>
        <dbReference type="ARBA" id="ARBA00022771"/>
    </source>
</evidence>
<dbReference type="InterPro" id="IPR007527">
    <property type="entry name" value="Znf_SWIM"/>
</dbReference>
<feature type="domain" description="SWIM-type" evidence="12">
    <location>
        <begin position="74"/>
        <end position="113"/>
    </location>
</feature>
<dbReference type="SUPFAM" id="SSF56112">
    <property type="entry name" value="Protein kinase-like (PK-like)"/>
    <property type="match status" value="1"/>
</dbReference>
<accession>A0A158QF94</accession>
<evidence type="ECO:0000256" key="5">
    <source>
        <dbReference type="ARBA" id="ARBA00022833"/>
    </source>
</evidence>
<feature type="compositionally biased region" description="Pro residues" evidence="9">
    <location>
        <begin position="1018"/>
        <end position="1035"/>
    </location>
</feature>
<dbReference type="PROSITE" id="PS50966">
    <property type="entry name" value="ZF_SWIM"/>
    <property type="match status" value="1"/>
</dbReference>
<keyword evidence="2 8" id="KW-0547">Nucleotide-binding</keyword>
<dbReference type="GO" id="GO:0008270">
    <property type="term" value="F:zinc ion binding"/>
    <property type="evidence" value="ECO:0007669"/>
    <property type="project" value="UniProtKB-KW"/>
</dbReference>
<dbReference type="Pfam" id="PF00069">
    <property type="entry name" value="Pkinase"/>
    <property type="match status" value="1"/>
</dbReference>
<evidence type="ECO:0000313" key="13">
    <source>
        <dbReference type="EMBL" id="VDL60852.1"/>
    </source>
</evidence>
<feature type="compositionally biased region" description="Polar residues" evidence="9">
    <location>
        <begin position="1510"/>
        <end position="1527"/>
    </location>
</feature>
<feature type="compositionally biased region" description="Polar residues" evidence="9">
    <location>
        <begin position="1484"/>
        <end position="1494"/>
    </location>
</feature>
<evidence type="ECO:0000256" key="8">
    <source>
        <dbReference type="PROSITE-ProRule" id="PRU10141"/>
    </source>
</evidence>
<dbReference type="Gene3D" id="3.30.40.10">
    <property type="entry name" value="Zinc/RING finger domain, C3HC4 (zinc finger)"/>
    <property type="match status" value="1"/>
</dbReference>
<feature type="compositionally biased region" description="Low complexity" evidence="9">
    <location>
        <begin position="333"/>
        <end position="342"/>
    </location>
</feature>
<dbReference type="Proteomes" id="UP000274504">
    <property type="component" value="Unassembled WGS sequence"/>
</dbReference>
<dbReference type="InterPro" id="IPR000719">
    <property type="entry name" value="Prot_kinase_dom"/>
</dbReference>
<dbReference type="InterPro" id="IPR001841">
    <property type="entry name" value="Znf_RING"/>
</dbReference>
<organism evidence="15">
    <name type="scientific">Hymenolepis diminuta</name>
    <name type="common">Rat tapeworm</name>
    <dbReference type="NCBI Taxonomy" id="6216"/>
    <lineage>
        <taxon>Eukaryota</taxon>
        <taxon>Metazoa</taxon>
        <taxon>Spiralia</taxon>
        <taxon>Lophotrochozoa</taxon>
        <taxon>Platyhelminthes</taxon>
        <taxon>Cestoda</taxon>
        <taxon>Eucestoda</taxon>
        <taxon>Cyclophyllidea</taxon>
        <taxon>Hymenolepididae</taxon>
        <taxon>Hymenolepis</taxon>
    </lineage>
</organism>
<keyword evidence="6 8" id="KW-0067">ATP-binding</keyword>
<feature type="region of interest" description="Disordered" evidence="9">
    <location>
        <begin position="1484"/>
        <end position="1554"/>
    </location>
</feature>
<dbReference type="InterPro" id="IPR050538">
    <property type="entry name" value="MAP_kinase_kinase_kinase"/>
</dbReference>
<dbReference type="Gene3D" id="1.10.510.10">
    <property type="entry name" value="Transferase(Phosphotransferase) domain 1"/>
    <property type="match status" value="1"/>
</dbReference>
<dbReference type="WBParaSite" id="HDID_0000853601-mRNA-1">
    <property type="protein sequence ID" value="HDID_0000853601-mRNA-1"/>
    <property type="gene ID" value="HDID_0000853601"/>
</dbReference>
<dbReference type="PANTHER" id="PTHR48016:SF56">
    <property type="entry name" value="MAPKK KINASE"/>
    <property type="match status" value="1"/>
</dbReference>
<feature type="region of interest" description="Disordered" evidence="9">
    <location>
        <begin position="315"/>
        <end position="367"/>
    </location>
</feature>
<reference evidence="13 14" key="2">
    <citation type="submission" date="2018-11" db="EMBL/GenBank/DDBJ databases">
        <authorList>
            <consortium name="Pathogen Informatics"/>
        </authorList>
    </citation>
    <scope>NUCLEOTIDE SEQUENCE [LARGE SCALE GENOMIC DNA]</scope>
</reference>
<dbReference type="PANTHER" id="PTHR48016">
    <property type="entry name" value="MAP KINASE KINASE KINASE SSK2-RELATED-RELATED"/>
    <property type="match status" value="1"/>
</dbReference>
<dbReference type="GO" id="GO:0004672">
    <property type="term" value="F:protein kinase activity"/>
    <property type="evidence" value="ECO:0007669"/>
    <property type="project" value="InterPro"/>
</dbReference>
<evidence type="ECO:0000313" key="15">
    <source>
        <dbReference type="WBParaSite" id="HDID_0000853601-mRNA-1"/>
    </source>
</evidence>
<dbReference type="InterPro" id="IPR008271">
    <property type="entry name" value="Ser/Thr_kinase_AS"/>
</dbReference>
<sequence>MIGCHDTLPSGCSSGTTPFNRSASLQEQVARALQANFLLLHQPAPNAFIILDPSPINNCQWEMAGCSSPRRQRFRVTLGGHSPGCSCSDQPLVCPASTRSPCAHTLFVLLRVLRLRLEDPRITRPRLENYEVEPLLQRYARLRASNFRMSGGSFQKDILSASSAINTTTFNAIVPSASCSSSQINTAAPRIVMPRPVVLNAVGPSNLCLLAAVRASSSECSELSSITRSIEPAAAVCRRCLSHASSASPPSHFCGGGGNHGPVGGRSREGSTKTEEAEEALERRPKTEPQAYYDTLNSRISLLNCSNARHALSTTFRPIGEPNSNPETDPETEGGVSSSSRSSRFEGGGGGQAVSNPATPEDGDAETSGGASAILCRLCLREFRPLPEPTAAVCSSLDCGASFHQECFAIWQEECENETGSLYCPVCGRMWSNALTPTNPGTEGAPRRVPAPPAPSEVAAVAFSAPSATTVDGGAASFLLLQNQIIPGLKSCLSVWKSVFSEEFFTLGGRFDSTGVYQCISTLHSPPMNHDIFNTSILLARKVAMGIISPYWHVRQSALRQVAKITICRVLMARKASTSSTAIVSTPPHPIAQQGDVSVGHSNSNYMGCESLRMSIRLIQYLLSDPADEVFIASLCAFREILGYLICLDIETMTALQRTIAPVLRRLLIFVGGYLTPGYVPINNVTNLNLPAVTATTSTLTTAVVVGASIDAASAAALSASSSPPPDLHRRANLALATLVELAKGQEGEMSIGRDTSNAEECMSISGLPHLAHFLLRSAKFHQTHLVGRLKLLEKLVEMHCETAAKLKSSGGDVTVNKGDTGSPVNNKRISYRHLCSSLIFARRHVYPPEQPVFPHNLVNEGAMAPQFRRTPSSAASNSANPIGSLPRATRMSAEQHVEGVQVSSFACLMEANIKASRLARRVFIAVARALLQEPRSPSTTGNSSLPDAESFVNAEIKLLDVSLAAKLRAKLSDLLLTTNAPTVTAANPFSANVTIKSPPIAVTPSVLVTQTTSSTQLPPPPPPEHEVPPIPPPRRFSQSTKPIHAPQLPPENTRIITPNGVRIALEPAYDHVALSETAGVYSSSEEEEDGDAVDEETLEKLDWEEVGTSQLSQQHSQERKELSSTSVLPSVPTPAELSALKTALRRAAWSPVPLVTIPNLAQSLDAKDPLKTEYRYKEGVDWLLGPFLGKGAFSLCYQARDIRTGTLMAVKRLRFVGESGSEAEEQLATAMEEVEIMRRLYHPNILRLFGIAYNPEKKHVDIFVEWMPGGSITSLLNQYGAFTESVSLAYILQVIRGISCLHKHGILHRDLKGANLLVDCTGSVVRISDFGASARLGSQGSVAGQFQGQVIGTFAFMAPEVLRGEAYGRACDIWSVGCCLLEMLSGKPPWNDSRLTNQYALMFTIASTDQPPPYTKSISPSVRQFLDSCFNRVPEQRPTARRLLQHPVFSAITSAQEPSTDTSRMIPLNRTCSNLSKSFTAVSLSSSNHSSPRGASRHRALPPVPHENSIPSSSSNPTKAMSSSPNYDKLVTPLPQSRQHQMVVPQRKIFRNQ</sequence>
<feature type="domain" description="RING-type" evidence="11">
    <location>
        <begin position="376"/>
        <end position="427"/>
    </location>
</feature>
<dbReference type="InterPro" id="IPR017441">
    <property type="entry name" value="Protein_kinase_ATP_BS"/>
</dbReference>
<reference evidence="15" key="1">
    <citation type="submission" date="2016-04" db="UniProtKB">
        <authorList>
            <consortium name="WormBaseParasite"/>
        </authorList>
    </citation>
    <scope>IDENTIFICATION</scope>
</reference>
<dbReference type="PROSITE" id="PS50089">
    <property type="entry name" value="ZF_RING_2"/>
    <property type="match status" value="1"/>
</dbReference>
<dbReference type="SUPFAM" id="SSF57850">
    <property type="entry name" value="RING/U-box"/>
    <property type="match status" value="1"/>
</dbReference>
<feature type="compositionally biased region" description="Gly residues" evidence="9">
    <location>
        <begin position="254"/>
        <end position="264"/>
    </location>
</feature>
<evidence type="ECO:0000256" key="9">
    <source>
        <dbReference type="SAM" id="MobiDB-lite"/>
    </source>
</evidence>
<evidence type="ECO:0000259" key="12">
    <source>
        <dbReference type="PROSITE" id="PS50966"/>
    </source>
</evidence>
<dbReference type="GO" id="GO:0005524">
    <property type="term" value="F:ATP binding"/>
    <property type="evidence" value="ECO:0007669"/>
    <property type="project" value="UniProtKB-UniRule"/>
</dbReference>
<name>A0A158QF94_HYMDI</name>